<dbReference type="InterPro" id="IPR011009">
    <property type="entry name" value="Kinase-like_dom_sf"/>
</dbReference>
<keyword evidence="3" id="KW-1185">Reference proteome</keyword>
<keyword evidence="2" id="KW-0808">Transferase</keyword>
<reference evidence="2 3" key="1">
    <citation type="submission" date="2018-07" db="EMBL/GenBank/DDBJ databases">
        <title>Genomic Encyclopedia of Type Strains, Phase IV (KMG-IV): sequencing the most valuable type-strain genomes for metagenomic binning, comparative biology and taxonomic classification.</title>
        <authorList>
            <person name="Goeker M."/>
        </authorList>
    </citation>
    <scope>NUCLEOTIDE SEQUENCE [LARGE SCALE GENOMIC DNA]</scope>
    <source>
        <strain evidence="2 3">DSM 25281</strain>
    </source>
</reference>
<evidence type="ECO:0000259" key="1">
    <source>
        <dbReference type="Pfam" id="PF01636"/>
    </source>
</evidence>
<dbReference type="EMBL" id="QQAY01000032">
    <property type="protein sequence ID" value="RDI36330.1"/>
    <property type="molecule type" value="Genomic_DNA"/>
</dbReference>
<dbReference type="SUPFAM" id="SSF56112">
    <property type="entry name" value="Protein kinase-like (PK-like)"/>
    <property type="match status" value="1"/>
</dbReference>
<evidence type="ECO:0000313" key="3">
    <source>
        <dbReference type="Proteomes" id="UP000255326"/>
    </source>
</evidence>
<dbReference type="Pfam" id="PF01636">
    <property type="entry name" value="APH"/>
    <property type="match status" value="1"/>
</dbReference>
<comment type="caution">
    <text evidence="2">The sequence shown here is derived from an EMBL/GenBank/DDBJ whole genome shotgun (WGS) entry which is preliminary data.</text>
</comment>
<dbReference type="Gene3D" id="3.90.1200.10">
    <property type="match status" value="1"/>
</dbReference>
<evidence type="ECO:0000313" key="2">
    <source>
        <dbReference type="EMBL" id="RDI36330.1"/>
    </source>
</evidence>
<gene>
    <name evidence="2" type="ORF">DFR59_1325</name>
</gene>
<dbReference type="InterPro" id="IPR002575">
    <property type="entry name" value="Aminoglycoside_PTrfase"/>
</dbReference>
<dbReference type="RefSeq" id="WP_114747410.1">
    <property type="nucleotide sequence ID" value="NZ_QQAY01000032.1"/>
</dbReference>
<protein>
    <submittedName>
        <fullName evidence="2">Ser/Thr protein kinase RdoA (MazF antagonist)</fullName>
    </submittedName>
</protein>
<dbReference type="GO" id="GO:0016301">
    <property type="term" value="F:kinase activity"/>
    <property type="evidence" value="ECO:0007669"/>
    <property type="project" value="UniProtKB-KW"/>
</dbReference>
<organism evidence="2 3">
    <name type="scientific">Falsibacillus pallidus</name>
    <dbReference type="NCBI Taxonomy" id="493781"/>
    <lineage>
        <taxon>Bacteria</taxon>
        <taxon>Bacillati</taxon>
        <taxon>Bacillota</taxon>
        <taxon>Bacilli</taxon>
        <taxon>Bacillales</taxon>
        <taxon>Bacillaceae</taxon>
        <taxon>Falsibacillus</taxon>
    </lineage>
</organism>
<proteinExistence type="predicted"/>
<name>A0A370FZF5_9BACI</name>
<dbReference type="AlphaFoldDB" id="A0A370FZF5"/>
<dbReference type="Proteomes" id="UP000255326">
    <property type="component" value="Unassembled WGS sequence"/>
</dbReference>
<keyword evidence="2" id="KW-0418">Kinase</keyword>
<accession>A0A370FZF5</accession>
<sequence>MTNLHNEEKLTGGNVSNVYRSKDTVRRDLKTNSDKIHTLLQHLESKGFNYAPRFLGIDESNREILSFIEGEAGNYPLKEYMWSDEALKKIAKILRQYHDAVSDFPSLYEWAPIDNTPDNFEVLCHNDFAIYNIIFNQEMPVGIIDFDVAAPGPRLWDIAYTLYTCVPLSRHYHNEKGEEVRYNSTRDAERIKRRVNLFFETYDIEGMEEGFLDMVLLRLEGLCKYMKRKAAEGDSSFQRMVDEGHYEHYQMDITFIREHGKEWI</sequence>
<dbReference type="OrthoDB" id="236897at2"/>
<feature type="domain" description="Aminoglycoside phosphotransferase" evidence="1">
    <location>
        <begin position="85"/>
        <end position="175"/>
    </location>
</feature>